<dbReference type="OMA" id="AKPQRYH"/>
<dbReference type="AlphaFoldDB" id="A0AA38LLK5"/>
<organism evidence="1 2">
    <name type="scientific">Taxus chinensis</name>
    <name type="common">Chinese yew</name>
    <name type="synonym">Taxus wallichiana var. chinensis</name>
    <dbReference type="NCBI Taxonomy" id="29808"/>
    <lineage>
        <taxon>Eukaryota</taxon>
        <taxon>Viridiplantae</taxon>
        <taxon>Streptophyta</taxon>
        <taxon>Embryophyta</taxon>
        <taxon>Tracheophyta</taxon>
        <taxon>Spermatophyta</taxon>
        <taxon>Pinopsida</taxon>
        <taxon>Pinidae</taxon>
        <taxon>Conifers II</taxon>
        <taxon>Cupressales</taxon>
        <taxon>Taxaceae</taxon>
        <taxon>Taxus</taxon>
    </lineage>
</organism>
<gene>
    <name evidence="1" type="ORF">KI387_000267</name>
</gene>
<sequence>MVDLAMTIGFSRCSKTSSLLSPGCSSSVICQGLEDFGLSQFGGKISRKRASYACNRRTPGGSKQTGVISCSCRNPFSGSSDYHLFSTTKRNLQTKVQVAADYSDSKSDPVKYQGELGYHPLEALNDCEDIEKGELKLKDAEIARTIVEVNNKATLMFTSTADVDLQDSIFWPDLQYVTDEYGDIYLEVHDDEDVLQSLSISNSPMLVFIGLDDIRRFNGHETPMHGISNDFDFEEISDSDTEIEEDYEEDWISFLEEESLGDWAKLETMHSVHPIYFSRKLAEVVSTDYSEKMDRPLQGLAILGLIRPAFMEEQSHVRKFLCDENSDDEQLEESIVDKISESEPQAMTSLTDGTVWAHGLENDEGYEMESLLYKLEIVDIQLLSHYGNQSLVNLHDFQQAEPDILAHSASTIMARINAGGKKAKTALKSLCKRTRGIQVEEATLIGVDSLGIDVRICSGIELQTLRFAFNCR</sequence>
<dbReference type="PANTHER" id="PTHR13343:SF28">
    <property type="entry name" value="PENTATRICOPEPTIDE REPEAT (PPR) SUPERFAMILY PROTEIN"/>
    <property type="match status" value="1"/>
</dbReference>
<dbReference type="PANTHER" id="PTHR13343">
    <property type="entry name" value="CREG1 PROTEIN"/>
    <property type="match status" value="1"/>
</dbReference>
<feature type="non-terminal residue" evidence="1">
    <location>
        <position position="472"/>
    </location>
</feature>
<dbReference type="SUPFAM" id="SSF50475">
    <property type="entry name" value="FMN-binding split barrel"/>
    <property type="match status" value="1"/>
</dbReference>
<comment type="caution">
    <text evidence="1">The sequence shown here is derived from an EMBL/GenBank/DDBJ whole genome shotgun (WGS) entry which is preliminary data.</text>
</comment>
<evidence type="ECO:0000313" key="1">
    <source>
        <dbReference type="EMBL" id="KAH9328159.1"/>
    </source>
</evidence>
<dbReference type="Gene3D" id="3.20.180.10">
    <property type="entry name" value="PNP-oxidase-like"/>
    <property type="match status" value="1"/>
</dbReference>
<keyword evidence="2" id="KW-1185">Reference proteome</keyword>
<reference evidence="1 2" key="1">
    <citation type="journal article" date="2021" name="Nat. Plants">
        <title>The Taxus genome provides insights into paclitaxel biosynthesis.</title>
        <authorList>
            <person name="Xiong X."/>
            <person name="Gou J."/>
            <person name="Liao Q."/>
            <person name="Li Y."/>
            <person name="Zhou Q."/>
            <person name="Bi G."/>
            <person name="Li C."/>
            <person name="Du R."/>
            <person name="Wang X."/>
            <person name="Sun T."/>
            <person name="Guo L."/>
            <person name="Liang H."/>
            <person name="Lu P."/>
            <person name="Wu Y."/>
            <person name="Zhang Z."/>
            <person name="Ro D.K."/>
            <person name="Shang Y."/>
            <person name="Huang S."/>
            <person name="Yan J."/>
        </authorList>
    </citation>
    <scope>NUCLEOTIDE SEQUENCE [LARGE SCALE GENOMIC DNA]</scope>
    <source>
        <strain evidence="1">Ta-2019</strain>
    </source>
</reference>
<accession>A0AA38LLK5</accession>
<dbReference type="EMBL" id="JAHRHJ020000001">
    <property type="protein sequence ID" value="KAH9328159.1"/>
    <property type="molecule type" value="Genomic_DNA"/>
</dbReference>
<evidence type="ECO:0000313" key="2">
    <source>
        <dbReference type="Proteomes" id="UP000824469"/>
    </source>
</evidence>
<dbReference type="Proteomes" id="UP000824469">
    <property type="component" value="Unassembled WGS sequence"/>
</dbReference>
<protein>
    <submittedName>
        <fullName evidence="1">Uncharacterized protein</fullName>
    </submittedName>
</protein>
<proteinExistence type="predicted"/>
<name>A0AA38LLK5_TAXCH</name>
<dbReference type="InterPro" id="IPR037119">
    <property type="entry name" value="Haem_oxidase_HugZ-like_sf"/>
</dbReference>